<reference evidence="6 7" key="1">
    <citation type="submission" date="2020-03" db="EMBL/GenBank/DDBJ databases">
        <title>Soil Listeria distribution.</title>
        <authorList>
            <person name="Liao J."/>
            <person name="Wiedmann M."/>
        </authorList>
    </citation>
    <scope>NUCLEOTIDE SEQUENCE [LARGE SCALE GENOMIC DNA]</scope>
    <source>
        <strain evidence="6 7">FSL L7-0741</strain>
    </source>
</reference>
<accession>A0A7X0Y5C6</accession>
<dbReference type="PROSITE" id="PS50937">
    <property type="entry name" value="HTH_MERR_2"/>
    <property type="match status" value="1"/>
</dbReference>
<gene>
    <name evidence="6" type="ORF">HCA69_12680</name>
</gene>
<keyword evidence="2" id="KW-0805">Transcription regulation</keyword>
<evidence type="ECO:0000259" key="5">
    <source>
        <dbReference type="PROSITE" id="PS50937"/>
    </source>
</evidence>
<dbReference type="InterPro" id="IPR009061">
    <property type="entry name" value="DNA-bd_dom_put_sf"/>
</dbReference>
<evidence type="ECO:0000256" key="1">
    <source>
        <dbReference type="ARBA" id="ARBA00022491"/>
    </source>
</evidence>
<dbReference type="Pfam" id="PF13411">
    <property type="entry name" value="MerR_1"/>
    <property type="match status" value="1"/>
</dbReference>
<keyword evidence="4" id="KW-0804">Transcription</keyword>
<dbReference type="GO" id="GO:0003677">
    <property type="term" value="F:DNA binding"/>
    <property type="evidence" value="ECO:0007669"/>
    <property type="project" value="UniProtKB-KW"/>
</dbReference>
<dbReference type="PANTHER" id="PTHR30204">
    <property type="entry name" value="REDOX-CYCLING DRUG-SENSING TRANSCRIPTIONAL ACTIVATOR SOXR"/>
    <property type="match status" value="1"/>
</dbReference>
<dbReference type="SMART" id="SM00422">
    <property type="entry name" value="HTH_MERR"/>
    <property type="match status" value="1"/>
</dbReference>
<evidence type="ECO:0000256" key="3">
    <source>
        <dbReference type="ARBA" id="ARBA00023125"/>
    </source>
</evidence>
<dbReference type="AlphaFoldDB" id="A0A7X0Y5C6"/>
<evidence type="ECO:0000313" key="6">
    <source>
        <dbReference type="EMBL" id="MBC1937229.1"/>
    </source>
</evidence>
<evidence type="ECO:0000256" key="2">
    <source>
        <dbReference type="ARBA" id="ARBA00023015"/>
    </source>
</evidence>
<keyword evidence="3" id="KW-0238">DNA-binding</keyword>
<comment type="caution">
    <text evidence="6">The sequence shown here is derived from an EMBL/GenBank/DDBJ whole genome shotgun (WGS) entry which is preliminary data.</text>
</comment>
<keyword evidence="1" id="KW-0678">Repressor</keyword>
<dbReference type="PANTHER" id="PTHR30204:SF69">
    <property type="entry name" value="MERR-FAMILY TRANSCRIPTIONAL REGULATOR"/>
    <property type="match status" value="1"/>
</dbReference>
<feature type="domain" description="HTH merR-type" evidence="5">
    <location>
        <begin position="1"/>
        <end position="73"/>
    </location>
</feature>
<dbReference type="Proteomes" id="UP000535908">
    <property type="component" value="Unassembled WGS sequence"/>
</dbReference>
<dbReference type="SUPFAM" id="SSF46955">
    <property type="entry name" value="Putative DNA-binding domain"/>
    <property type="match status" value="1"/>
</dbReference>
<dbReference type="InterPro" id="IPR000551">
    <property type="entry name" value="MerR-type_HTH_dom"/>
</dbReference>
<dbReference type="GO" id="GO:0003700">
    <property type="term" value="F:DNA-binding transcription factor activity"/>
    <property type="evidence" value="ECO:0007669"/>
    <property type="project" value="InterPro"/>
</dbReference>
<evidence type="ECO:0000256" key="4">
    <source>
        <dbReference type="ARBA" id="ARBA00023163"/>
    </source>
</evidence>
<name>A0A7X0Y5C6_9LIST</name>
<dbReference type="Gene3D" id="1.10.1660.10">
    <property type="match status" value="1"/>
</dbReference>
<protein>
    <submittedName>
        <fullName evidence="6">MerR family transcriptional regulator</fullName>
    </submittedName>
</protein>
<dbReference type="RefSeq" id="WP_185410028.1">
    <property type="nucleotide sequence ID" value="NZ_JAARRE010000007.1"/>
</dbReference>
<dbReference type="EMBL" id="JAARWN010000014">
    <property type="protein sequence ID" value="MBC1937229.1"/>
    <property type="molecule type" value="Genomic_DNA"/>
</dbReference>
<dbReference type="InterPro" id="IPR047057">
    <property type="entry name" value="MerR_fam"/>
</dbReference>
<sequence>MNAILKIGELAQLMNVSIYQIRYFEEKGVFSPAYVDANGYHMYGLDEIYSLSNILLLRNLDISVPEIKTLMEKYTPEESEQLLQTALSRLEDKIIQLQHIKSQVETVLADAPSKQNTSQIKHYPERHFQQLKHDEKTGDVDLHHLKDLARHSGMQVFNSDIFYVSRNNTIETFLESPLSDDLILPASDYLVQSILISSEAELEKAISAFEKESVFELCPPLLILCQEKSYSSVFHPDHVVFDIQAKMEWKGGEAIASKSNHLA</sequence>
<evidence type="ECO:0000313" key="7">
    <source>
        <dbReference type="Proteomes" id="UP000535908"/>
    </source>
</evidence>
<proteinExistence type="predicted"/>
<organism evidence="6 7">
    <name type="scientific">Listeria grandensis</name>
    <dbReference type="NCBI Taxonomy" id="1494963"/>
    <lineage>
        <taxon>Bacteria</taxon>
        <taxon>Bacillati</taxon>
        <taxon>Bacillota</taxon>
        <taxon>Bacilli</taxon>
        <taxon>Bacillales</taxon>
        <taxon>Listeriaceae</taxon>
        <taxon>Listeria</taxon>
    </lineage>
</organism>